<sequence>MCLIRYVLSAALVVHLATSLENPCVTKNMTIMSGSSFKSLVEPGNCGRANVNESEFRTAPSIILHNSGSKTKDKYTLMVMREKKNIHDQFELMWLLSNISPLTNSLTANKTRTTFFPYTPLTANGTGKYWVLAFLQNTKNGLLSVGLKSTEYANFWPQIWIQRNSKWIQKLVGGLVFTVYPAKTKPRTGTANGTGRNQTNMYPNHTNPVYPAPAPMPPHGGGYIPQPVPPQGGSYPSQPVPPHGGSYYPPPPPPQGGGYFPPPVPPHSGGYPPQPNPPPNTVIHHHYVKDKKKKGGASAVTAILPLVIGLAWATYQL</sequence>
<keyword evidence="2" id="KW-1133">Transmembrane helix</keyword>
<feature type="compositionally biased region" description="Pro residues" evidence="1">
    <location>
        <begin position="238"/>
        <end position="278"/>
    </location>
</feature>
<dbReference type="RefSeq" id="XP_014240903.1">
    <property type="nucleotide sequence ID" value="XM_014385417.2"/>
</dbReference>
<keyword evidence="2" id="KW-0812">Transmembrane</keyword>
<organism evidence="4 5">
    <name type="scientific">Cimex lectularius</name>
    <name type="common">Bed bug</name>
    <name type="synonym">Acanthia lectularia</name>
    <dbReference type="NCBI Taxonomy" id="79782"/>
    <lineage>
        <taxon>Eukaryota</taxon>
        <taxon>Metazoa</taxon>
        <taxon>Ecdysozoa</taxon>
        <taxon>Arthropoda</taxon>
        <taxon>Hexapoda</taxon>
        <taxon>Insecta</taxon>
        <taxon>Pterygota</taxon>
        <taxon>Neoptera</taxon>
        <taxon>Paraneoptera</taxon>
        <taxon>Hemiptera</taxon>
        <taxon>Heteroptera</taxon>
        <taxon>Panheteroptera</taxon>
        <taxon>Cimicomorpha</taxon>
        <taxon>Cimicidae</taxon>
        <taxon>Cimex</taxon>
    </lineage>
</organism>
<dbReference type="OrthoDB" id="6629470at2759"/>
<evidence type="ECO:0000313" key="4">
    <source>
        <dbReference type="EnsemblMetazoa" id="XP_014240903.1"/>
    </source>
</evidence>
<keyword evidence="3" id="KW-0732">Signal</keyword>
<feature type="region of interest" description="Disordered" evidence="1">
    <location>
        <begin position="184"/>
        <end position="278"/>
    </location>
</feature>
<proteinExistence type="predicted"/>
<feature type="transmembrane region" description="Helical" evidence="2">
    <location>
        <begin position="295"/>
        <end position="315"/>
    </location>
</feature>
<accession>A0A8I6TBI7</accession>
<reference evidence="4" key="1">
    <citation type="submission" date="2022-01" db="UniProtKB">
        <authorList>
            <consortium name="EnsemblMetazoa"/>
        </authorList>
    </citation>
    <scope>IDENTIFICATION</scope>
</reference>
<dbReference type="AlphaFoldDB" id="A0A8I6TBI7"/>
<name>A0A8I6TBI7_CIMLE</name>
<evidence type="ECO:0000256" key="2">
    <source>
        <dbReference type="SAM" id="Phobius"/>
    </source>
</evidence>
<dbReference type="GeneID" id="106661785"/>
<feature type="chain" id="PRO_5035294092" evidence="3">
    <location>
        <begin position="20"/>
        <end position="317"/>
    </location>
</feature>
<feature type="compositionally biased region" description="Polar residues" evidence="1">
    <location>
        <begin position="187"/>
        <end position="207"/>
    </location>
</feature>
<keyword evidence="5" id="KW-1185">Reference proteome</keyword>
<keyword evidence="2" id="KW-0472">Membrane</keyword>
<evidence type="ECO:0000256" key="1">
    <source>
        <dbReference type="SAM" id="MobiDB-lite"/>
    </source>
</evidence>
<evidence type="ECO:0000313" key="5">
    <source>
        <dbReference type="Proteomes" id="UP000494040"/>
    </source>
</evidence>
<feature type="signal peptide" evidence="3">
    <location>
        <begin position="1"/>
        <end position="19"/>
    </location>
</feature>
<dbReference type="EnsemblMetazoa" id="XM_014385417.2">
    <property type="protein sequence ID" value="XP_014240903.1"/>
    <property type="gene ID" value="LOC106661785"/>
</dbReference>
<evidence type="ECO:0000256" key="3">
    <source>
        <dbReference type="SAM" id="SignalP"/>
    </source>
</evidence>
<protein>
    <submittedName>
        <fullName evidence="4">Uncharacterized protein</fullName>
    </submittedName>
</protein>
<dbReference type="Proteomes" id="UP000494040">
    <property type="component" value="Unassembled WGS sequence"/>
</dbReference>